<feature type="transmembrane region" description="Helical" evidence="1">
    <location>
        <begin position="28"/>
        <end position="47"/>
    </location>
</feature>
<dbReference type="Proteomes" id="UP000184260">
    <property type="component" value="Unassembled WGS sequence"/>
</dbReference>
<dbReference type="STRING" id="69322.SAMN05443669_101125"/>
<dbReference type="OrthoDB" id="1445931at2"/>
<dbReference type="RefSeq" id="WP_073352841.1">
    <property type="nucleotide sequence ID" value="NZ_FRBU01000011.1"/>
</dbReference>
<accession>A0A1M7CEE8</accession>
<feature type="transmembrane region" description="Helical" evidence="1">
    <location>
        <begin position="129"/>
        <end position="146"/>
    </location>
</feature>
<feature type="transmembrane region" description="Helical" evidence="1">
    <location>
        <begin position="53"/>
        <end position="72"/>
    </location>
</feature>
<keyword evidence="1" id="KW-1133">Transmembrane helix</keyword>
<keyword evidence="1" id="KW-0812">Transmembrane</keyword>
<reference evidence="3" key="1">
    <citation type="submission" date="2016-11" db="EMBL/GenBank/DDBJ databases">
        <authorList>
            <person name="Varghese N."/>
            <person name="Submissions S."/>
        </authorList>
    </citation>
    <scope>NUCLEOTIDE SEQUENCE [LARGE SCALE GENOMIC DNA]</scope>
    <source>
        <strain evidence="3">DSM 3661</strain>
    </source>
</reference>
<name>A0A1M7CEE8_9FLAO</name>
<sequence length="153" mass="17556">MELKSKQERDIEKINKFTGYQLSNKFKIIGLGLSIISLVSIVMNAAYLENTKYYYLFDRIALTTMVLGFLVISLSKEKIEDELIAQIRMQSFNYAVIGTVIIYLTMPFINYILYFKSLLGGEIEGSKDVAVLGLLLTIQILTFRKLKKAYNEE</sequence>
<protein>
    <submittedName>
        <fullName evidence="2">Uncharacterized protein</fullName>
    </submittedName>
</protein>
<keyword evidence="1" id="KW-0472">Membrane</keyword>
<dbReference type="AlphaFoldDB" id="A0A1M7CEE8"/>
<evidence type="ECO:0000313" key="3">
    <source>
        <dbReference type="Proteomes" id="UP000184260"/>
    </source>
</evidence>
<dbReference type="EMBL" id="FRBU01000011">
    <property type="protein sequence ID" value="SHL65570.1"/>
    <property type="molecule type" value="Genomic_DNA"/>
</dbReference>
<organism evidence="2 3">
    <name type="scientific">Flavobacterium xanthum</name>
    <dbReference type="NCBI Taxonomy" id="69322"/>
    <lineage>
        <taxon>Bacteria</taxon>
        <taxon>Pseudomonadati</taxon>
        <taxon>Bacteroidota</taxon>
        <taxon>Flavobacteriia</taxon>
        <taxon>Flavobacteriales</taxon>
        <taxon>Flavobacteriaceae</taxon>
        <taxon>Flavobacterium</taxon>
    </lineage>
</organism>
<evidence type="ECO:0000313" key="2">
    <source>
        <dbReference type="EMBL" id="SHL65570.1"/>
    </source>
</evidence>
<feature type="transmembrane region" description="Helical" evidence="1">
    <location>
        <begin position="92"/>
        <end position="114"/>
    </location>
</feature>
<proteinExistence type="predicted"/>
<evidence type="ECO:0000256" key="1">
    <source>
        <dbReference type="SAM" id="Phobius"/>
    </source>
</evidence>
<gene>
    <name evidence="2" type="ORF">SAMN05443669_101125</name>
</gene>
<keyword evidence="3" id="KW-1185">Reference proteome</keyword>